<comment type="subcellular location">
    <subcellularLocation>
        <location evidence="1">Membrane</location>
        <topology evidence="1">Multi-pass membrane protein</topology>
    </subcellularLocation>
</comment>
<comment type="caution">
    <text evidence="2">The sequence shown here is derived from an EMBL/GenBank/DDBJ whole genome shotgun (WGS) entry which is preliminary data.</text>
</comment>
<reference evidence="2 3" key="1">
    <citation type="submission" date="2019-12" db="EMBL/GenBank/DDBJ databases">
        <authorList>
            <person name="Alioto T."/>
            <person name="Alioto T."/>
            <person name="Gomez Garrido J."/>
        </authorList>
    </citation>
    <scope>NUCLEOTIDE SEQUENCE [LARGE SCALE GENOMIC DNA]</scope>
</reference>
<accession>A0A8S0RTA3</accession>
<dbReference type="Proteomes" id="UP000594638">
    <property type="component" value="Unassembled WGS sequence"/>
</dbReference>
<evidence type="ECO:0000313" key="3">
    <source>
        <dbReference type="Proteomes" id="UP000594638"/>
    </source>
</evidence>
<dbReference type="EMBL" id="CACTIH010003692">
    <property type="protein sequence ID" value="CAA2982347.1"/>
    <property type="molecule type" value="Genomic_DNA"/>
</dbReference>
<protein>
    <submittedName>
        <fullName evidence="2">Probable sodium metabolite cotransporter BASS1, chloroplastic</fullName>
    </submittedName>
</protein>
<evidence type="ECO:0000256" key="1">
    <source>
        <dbReference type="ARBA" id="ARBA00004141"/>
    </source>
</evidence>
<dbReference type="Gene3D" id="1.20.1530.20">
    <property type="match status" value="1"/>
</dbReference>
<dbReference type="GO" id="GO:0016020">
    <property type="term" value="C:membrane"/>
    <property type="evidence" value="ECO:0007669"/>
    <property type="project" value="UniProtKB-SubCell"/>
</dbReference>
<name>A0A8S0RTA3_OLEEU</name>
<dbReference type="PANTHER" id="PTHR10361">
    <property type="entry name" value="SODIUM-BILE ACID COTRANSPORTER"/>
    <property type="match status" value="1"/>
</dbReference>
<dbReference type="OrthoDB" id="203097at2759"/>
<dbReference type="Gramene" id="OE9A059432T1">
    <property type="protein sequence ID" value="OE9A059432C1"/>
    <property type="gene ID" value="OE9A059432"/>
</dbReference>
<dbReference type="InterPro" id="IPR038770">
    <property type="entry name" value="Na+/solute_symporter_sf"/>
</dbReference>
<dbReference type="InterPro" id="IPR004710">
    <property type="entry name" value="Bilac:Na_transpt"/>
</dbReference>
<keyword evidence="3" id="KW-1185">Reference proteome</keyword>
<sequence>MASDFTLLRLTTLAREILHHFGKGIWHGHSHGTALVKVDFNAPDLVDFGSSYALHMGCHVALAKGLWYLSAAFGGFKEPQRRAISIEVGMQNSSLGVVLATSHFTPGMVALPAALSAVIMNIMGSSLGFFWRYVDPSDPEDNLKVDQE</sequence>
<dbReference type="AlphaFoldDB" id="A0A8S0RTA3"/>
<proteinExistence type="predicted"/>
<dbReference type="PANTHER" id="PTHR10361:SF66">
    <property type="entry name" value="OS12G0170300 PROTEIN"/>
    <property type="match status" value="1"/>
</dbReference>
<organism evidence="2 3">
    <name type="scientific">Olea europaea subsp. europaea</name>
    <dbReference type="NCBI Taxonomy" id="158383"/>
    <lineage>
        <taxon>Eukaryota</taxon>
        <taxon>Viridiplantae</taxon>
        <taxon>Streptophyta</taxon>
        <taxon>Embryophyta</taxon>
        <taxon>Tracheophyta</taxon>
        <taxon>Spermatophyta</taxon>
        <taxon>Magnoliopsida</taxon>
        <taxon>eudicotyledons</taxon>
        <taxon>Gunneridae</taxon>
        <taxon>Pentapetalae</taxon>
        <taxon>asterids</taxon>
        <taxon>lamiids</taxon>
        <taxon>Lamiales</taxon>
        <taxon>Oleaceae</taxon>
        <taxon>Oleeae</taxon>
        <taxon>Olea</taxon>
    </lineage>
</organism>
<evidence type="ECO:0000313" key="2">
    <source>
        <dbReference type="EMBL" id="CAA2982347.1"/>
    </source>
</evidence>
<gene>
    <name evidence="2" type="ORF">OLEA9_A059432</name>
</gene>